<dbReference type="OrthoDB" id="3219396at2759"/>
<reference evidence="3" key="1">
    <citation type="submission" date="2025-08" db="UniProtKB">
        <authorList>
            <consortium name="RefSeq"/>
        </authorList>
    </citation>
    <scope>IDENTIFICATION</scope>
</reference>
<name>A0A2Y9E2L6_TRIMA</name>
<dbReference type="GO" id="GO:0031146">
    <property type="term" value="P:SCF-dependent proteasomal ubiquitin-dependent protein catabolic process"/>
    <property type="evidence" value="ECO:0007669"/>
    <property type="project" value="TreeGrafter"/>
</dbReference>
<dbReference type="CTD" id="130888"/>
<dbReference type="GO" id="GO:0019005">
    <property type="term" value="C:SCF ubiquitin ligase complex"/>
    <property type="evidence" value="ECO:0007669"/>
    <property type="project" value="TreeGrafter"/>
</dbReference>
<dbReference type="InterPro" id="IPR052301">
    <property type="entry name" value="SCF_F-box/WD-repeat"/>
</dbReference>
<dbReference type="KEGG" id="tmu:101351104"/>
<dbReference type="PANTHER" id="PTHR14381:SF1">
    <property type="entry name" value="F-BOX_WD REPEAT-CONTAINING PROTEIN 4"/>
    <property type="match status" value="1"/>
</dbReference>
<protein>
    <submittedName>
        <fullName evidence="3">F-box only protein 36</fullName>
    </submittedName>
</protein>
<keyword evidence="2" id="KW-1185">Reference proteome</keyword>
<dbReference type="STRING" id="127582.A0A2Y9E2L6"/>
<dbReference type="InterPro" id="IPR036047">
    <property type="entry name" value="F-box-like_dom_sf"/>
</dbReference>
<dbReference type="InParanoid" id="A0A2Y9E2L6"/>
<dbReference type="RefSeq" id="XP_004385869.1">
    <property type="nucleotide sequence ID" value="XM_004385812.2"/>
</dbReference>
<organism evidence="2 3">
    <name type="scientific">Trichechus manatus latirostris</name>
    <name type="common">Florida manatee</name>
    <dbReference type="NCBI Taxonomy" id="127582"/>
    <lineage>
        <taxon>Eukaryota</taxon>
        <taxon>Metazoa</taxon>
        <taxon>Chordata</taxon>
        <taxon>Craniata</taxon>
        <taxon>Vertebrata</taxon>
        <taxon>Euteleostomi</taxon>
        <taxon>Mammalia</taxon>
        <taxon>Eutheria</taxon>
        <taxon>Afrotheria</taxon>
        <taxon>Sirenia</taxon>
        <taxon>Trichechidae</taxon>
        <taxon>Trichechus</taxon>
    </lineage>
</organism>
<feature type="domain" description="F-box" evidence="1">
    <location>
        <begin position="91"/>
        <end position="137"/>
    </location>
</feature>
<dbReference type="PANTHER" id="PTHR14381">
    <property type="entry name" value="DACTYLIN"/>
    <property type="match status" value="1"/>
</dbReference>
<dbReference type="PROSITE" id="PS50181">
    <property type="entry name" value="FBOX"/>
    <property type="match status" value="1"/>
</dbReference>
<dbReference type="Proteomes" id="UP000248480">
    <property type="component" value="Unplaced"/>
</dbReference>
<evidence type="ECO:0000259" key="1">
    <source>
        <dbReference type="PROSITE" id="PS50181"/>
    </source>
</evidence>
<evidence type="ECO:0000313" key="3">
    <source>
        <dbReference type="RefSeq" id="XP_004385869.1"/>
    </source>
</evidence>
<dbReference type="SUPFAM" id="SSF81383">
    <property type="entry name" value="F-box domain"/>
    <property type="match status" value="1"/>
</dbReference>
<dbReference type="InterPro" id="IPR001810">
    <property type="entry name" value="F-box_dom"/>
</dbReference>
<dbReference type="Gene3D" id="1.20.1280.50">
    <property type="match status" value="1"/>
</dbReference>
<gene>
    <name evidence="3" type="primary">FBXO36</name>
</gene>
<accession>A0A2Y9E2L6</accession>
<dbReference type="CDD" id="cd22106">
    <property type="entry name" value="F-box_FBXO36"/>
    <property type="match status" value="1"/>
</dbReference>
<proteinExistence type="predicted"/>
<dbReference type="FunCoup" id="A0A2Y9E2L6">
    <property type="interactions" value="156"/>
</dbReference>
<evidence type="ECO:0000313" key="2">
    <source>
        <dbReference type="Proteomes" id="UP000248480"/>
    </source>
</evidence>
<sequence length="189" mass="22258">MASWLPETLFETVGQGPAPSKDYYQLLVTRCQIIFRWWKISLRSEYRAAKPGETKESHEDFLENSHLQVQVALIFGARILDYVLNLCQGKYDFLERLSDSLLLSIISYLDLEDIARLSQTSHRFAKLCVCDQLWEQIVQSACDTITSDMRALAEDIGWKQMFFTNKLQLQRQLRKRKQKRESLRRQHQP</sequence>
<dbReference type="AlphaFoldDB" id="A0A2Y9E2L6"/>
<dbReference type="Pfam" id="PF12937">
    <property type="entry name" value="F-box-like"/>
    <property type="match status" value="1"/>
</dbReference>
<dbReference type="GeneID" id="101351104"/>